<protein>
    <recommendedName>
        <fullName evidence="1">PocR domain-containing protein</fullName>
    </recommendedName>
</protein>
<reference evidence="2 3" key="1">
    <citation type="submission" date="2019-11" db="EMBL/GenBank/DDBJ databases">
        <title>Comparative genomics of hydrocarbon-degrading Desulfosarcina strains.</title>
        <authorList>
            <person name="Watanabe M."/>
            <person name="Kojima H."/>
            <person name="Fukui M."/>
        </authorList>
    </citation>
    <scope>NUCLEOTIDE SEQUENCE [LARGE SCALE GENOMIC DNA]</scope>
    <source>
        <strain evidence="2 3">PL12</strain>
    </source>
</reference>
<dbReference type="Proteomes" id="UP000427906">
    <property type="component" value="Chromosome"/>
</dbReference>
<evidence type="ECO:0000313" key="2">
    <source>
        <dbReference type="EMBL" id="BBO68973.1"/>
    </source>
</evidence>
<evidence type="ECO:0000259" key="1">
    <source>
        <dbReference type="Pfam" id="PF10114"/>
    </source>
</evidence>
<keyword evidence="3" id="KW-1185">Reference proteome</keyword>
<organism evidence="2 3">
    <name type="scientific">Desulfosarcina alkanivorans</name>
    <dbReference type="NCBI Taxonomy" id="571177"/>
    <lineage>
        <taxon>Bacteria</taxon>
        <taxon>Pseudomonadati</taxon>
        <taxon>Thermodesulfobacteriota</taxon>
        <taxon>Desulfobacteria</taxon>
        <taxon>Desulfobacterales</taxon>
        <taxon>Desulfosarcinaceae</taxon>
        <taxon>Desulfosarcina</taxon>
    </lineage>
</organism>
<proteinExistence type="predicted"/>
<name>A0A5K7YKC4_9BACT</name>
<sequence length="171" mass="18532">MELLDLCPLETWKSLEDEIRSRSGLNAGAFSIEGIRLIPPAVWPNRLCPQIKANPKGQSFICATAHMNIANMAQATGKPAIEECDAGMLKMAVPIFVHEEFVGTVSGCGRLLEDGEVDTFLVGKITGMEEATLEELASDVPSLSMQDARTACRFIEEQVAQIVKAYQGPPP</sequence>
<dbReference type="OrthoDB" id="5454906at2"/>
<dbReference type="EMBL" id="AP021874">
    <property type="protein sequence ID" value="BBO68973.1"/>
    <property type="molecule type" value="Genomic_DNA"/>
</dbReference>
<evidence type="ECO:0000313" key="3">
    <source>
        <dbReference type="Proteomes" id="UP000427906"/>
    </source>
</evidence>
<accession>A0A5K7YKC4</accession>
<dbReference type="AlphaFoldDB" id="A0A5K7YKC4"/>
<dbReference type="Pfam" id="PF10114">
    <property type="entry name" value="PocR"/>
    <property type="match status" value="1"/>
</dbReference>
<dbReference type="InterPro" id="IPR018771">
    <property type="entry name" value="PocR_dom"/>
</dbReference>
<gene>
    <name evidence="2" type="ORF">DSCA_29030</name>
</gene>
<feature type="domain" description="PocR" evidence="1">
    <location>
        <begin position="5"/>
        <end position="164"/>
    </location>
</feature>
<dbReference type="RefSeq" id="WP_155317059.1">
    <property type="nucleotide sequence ID" value="NZ_AP021874.1"/>
</dbReference>
<dbReference type="KEGG" id="dalk:DSCA_29030"/>